<gene>
    <name evidence="13" type="ORF">SAMN05421803_104205</name>
</gene>
<feature type="compositionally biased region" description="Low complexity" evidence="11">
    <location>
        <begin position="284"/>
        <end position="299"/>
    </location>
</feature>
<evidence type="ECO:0000256" key="3">
    <source>
        <dbReference type="ARBA" id="ARBA00006739"/>
    </source>
</evidence>
<organism evidence="13 14">
    <name type="scientific">Nocardiopsis flavescens</name>
    <dbReference type="NCBI Taxonomy" id="758803"/>
    <lineage>
        <taxon>Bacteria</taxon>
        <taxon>Bacillati</taxon>
        <taxon>Actinomycetota</taxon>
        <taxon>Actinomycetes</taxon>
        <taxon>Streptosporangiales</taxon>
        <taxon>Nocardiopsidaceae</taxon>
        <taxon>Nocardiopsis</taxon>
    </lineage>
</organism>
<dbReference type="OrthoDB" id="5011697at2"/>
<dbReference type="InterPro" id="IPR050256">
    <property type="entry name" value="Glycosyltransferase_2"/>
</dbReference>
<sequence length="321" mass="34297">MGDTWFEDRTYRHTDWTPGRLLDLKRRRGLTVSLVVPARNEEATVGGIVARVREALVERVPLLDEVVVMDSDSTDGTGRAAAAAGAAVHRVADVRPDLGHRSGKGEALWKAQFVTSGDVLAFLDADLVEWDTHFVSGLLGPLLTEPGVHLVKGFYDRLLDLPGGGRADHGGGRVTELVARPTLALRWPALSGVVQPLAGEWAIRRDLFGRLSVPTGYGVELAVLIDTHLRCGADAVAQVDLGRRAHRHQPLSALGAMAAELLAIADRRSGIEHGDSVAFPRFDTSGGRTRPRTGTVSTVERPPAAGVGPERPRVLGGAVGR</sequence>
<comment type="similarity">
    <text evidence="3">Belongs to the glycosyltransferase 2 family.</text>
</comment>
<comment type="catalytic activity">
    <reaction evidence="9">
        <text>(2R)-3-phosphoglycerate + UDP-alpha-D-glucose = (2R)-2-O-(alpha-D-glucopyranosyl)-3-phospho-glycerate + UDP + H(+)</text>
        <dbReference type="Rhea" id="RHEA:31319"/>
        <dbReference type="ChEBI" id="CHEBI:15378"/>
        <dbReference type="ChEBI" id="CHEBI:58223"/>
        <dbReference type="ChEBI" id="CHEBI:58272"/>
        <dbReference type="ChEBI" id="CHEBI:58885"/>
        <dbReference type="ChEBI" id="CHEBI:62600"/>
        <dbReference type="EC" id="2.4.1.266"/>
    </reaction>
    <physiologicalReaction direction="left-to-right" evidence="9">
        <dbReference type="Rhea" id="RHEA:31320"/>
    </physiologicalReaction>
</comment>
<dbReference type="SUPFAM" id="SSF53448">
    <property type="entry name" value="Nucleotide-diphospho-sugar transferases"/>
    <property type="match status" value="1"/>
</dbReference>
<comment type="cofactor">
    <cofactor evidence="2">
        <name>Mg(2+)</name>
        <dbReference type="ChEBI" id="CHEBI:18420"/>
    </cofactor>
</comment>
<dbReference type="PANTHER" id="PTHR48090">
    <property type="entry name" value="UNDECAPRENYL-PHOSPHATE 4-DEOXY-4-FORMAMIDO-L-ARABINOSE TRANSFERASE-RELATED"/>
    <property type="match status" value="1"/>
</dbReference>
<dbReference type="Proteomes" id="UP000184452">
    <property type="component" value="Unassembled WGS sequence"/>
</dbReference>
<evidence type="ECO:0000256" key="9">
    <source>
        <dbReference type="ARBA" id="ARBA00048689"/>
    </source>
</evidence>
<keyword evidence="6" id="KW-0460">Magnesium</keyword>
<evidence type="ECO:0000313" key="14">
    <source>
        <dbReference type="Proteomes" id="UP000184452"/>
    </source>
</evidence>
<dbReference type="InterPro" id="IPR001173">
    <property type="entry name" value="Glyco_trans_2-like"/>
</dbReference>
<accession>A0A1M6HJX4</accession>
<evidence type="ECO:0000256" key="2">
    <source>
        <dbReference type="ARBA" id="ARBA00001946"/>
    </source>
</evidence>
<evidence type="ECO:0000256" key="7">
    <source>
        <dbReference type="ARBA" id="ARBA00039022"/>
    </source>
</evidence>
<comment type="cofactor">
    <cofactor evidence="1">
        <name>Mn(2+)</name>
        <dbReference type="ChEBI" id="CHEBI:29035"/>
    </cofactor>
</comment>
<feature type="domain" description="Glycosyltransferase 2-like" evidence="12">
    <location>
        <begin position="33"/>
        <end position="144"/>
    </location>
</feature>
<dbReference type="EMBL" id="FQZK01000004">
    <property type="protein sequence ID" value="SHJ22510.1"/>
    <property type="molecule type" value="Genomic_DNA"/>
</dbReference>
<dbReference type="NCBIfam" id="NF010496">
    <property type="entry name" value="PRK13915.1"/>
    <property type="match status" value="1"/>
</dbReference>
<dbReference type="PANTHER" id="PTHR48090:SF10">
    <property type="entry name" value="GLUCOSYL-3-PHOSPHOGLYCERATE SYNTHASE"/>
    <property type="match status" value="1"/>
</dbReference>
<dbReference type="GO" id="GO:0016757">
    <property type="term" value="F:glycosyltransferase activity"/>
    <property type="evidence" value="ECO:0007669"/>
    <property type="project" value="UniProtKB-KW"/>
</dbReference>
<evidence type="ECO:0000256" key="6">
    <source>
        <dbReference type="ARBA" id="ARBA00022842"/>
    </source>
</evidence>
<evidence type="ECO:0000256" key="11">
    <source>
        <dbReference type="SAM" id="MobiDB-lite"/>
    </source>
</evidence>
<name>A0A1M6HJX4_9ACTN</name>
<dbReference type="EC" id="2.4.1.266" evidence="7"/>
<dbReference type="CDD" id="cd00761">
    <property type="entry name" value="Glyco_tranf_GTA_type"/>
    <property type="match status" value="1"/>
</dbReference>
<dbReference type="Gene3D" id="3.90.550.10">
    <property type="entry name" value="Spore Coat Polysaccharide Biosynthesis Protein SpsA, Chain A"/>
    <property type="match status" value="1"/>
</dbReference>
<dbReference type="RefSeq" id="WP_084737098.1">
    <property type="nucleotide sequence ID" value="NZ_FQZK01000004.1"/>
</dbReference>
<evidence type="ECO:0000313" key="13">
    <source>
        <dbReference type="EMBL" id="SHJ22510.1"/>
    </source>
</evidence>
<keyword evidence="4" id="KW-0328">Glycosyltransferase</keyword>
<evidence type="ECO:0000256" key="5">
    <source>
        <dbReference type="ARBA" id="ARBA00022679"/>
    </source>
</evidence>
<dbReference type="InterPro" id="IPR029044">
    <property type="entry name" value="Nucleotide-diphossugar_trans"/>
</dbReference>
<evidence type="ECO:0000259" key="12">
    <source>
        <dbReference type="Pfam" id="PF00535"/>
    </source>
</evidence>
<comment type="catalytic activity">
    <reaction evidence="10">
        <text>an NDP-alpha-D-glucose + (2R)-3-phosphoglycerate = (2R)-2-O-(alpha-D-glucopyranosyl)-3-phospho-glycerate + a ribonucleoside 5'-diphosphate + H(+)</text>
        <dbReference type="Rhea" id="RHEA:47244"/>
        <dbReference type="ChEBI" id="CHEBI:15378"/>
        <dbReference type="ChEBI" id="CHEBI:57930"/>
        <dbReference type="ChEBI" id="CHEBI:58272"/>
        <dbReference type="ChEBI" id="CHEBI:62600"/>
        <dbReference type="ChEBI" id="CHEBI:76533"/>
        <dbReference type="EC" id="2.4.1.266"/>
    </reaction>
    <physiologicalReaction direction="left-to-right" evidence="10">
        <dbReference type="Rhea" id="RHEA:47245"/>
    </physiologicalReaction>
</comment>
<dbReference type="Pfam" id="PF00535">
    <property type="entry name" value="Glycos_transf_2"/>
    <property type="match status" value="1"/>
</dbReference>
<keyword evidence="5" id="KW-0808">Transferase</keyword>
<feature type="region of interest" description="Disordered" evidence="11">
    <location>
        <begin position="276"/>
        <end position="321"/>
    </location>
</feature>
<keyword evidence="14" id="KW-1185">Reference proteome</keyword>
<reference evidence="13 14" key="1">
    <citation type="submission" date="2016-11" db="EMBL/GenBank/DDBJ databases">
        <authorList>
            <person name="Jaros S."/>
            <person name="Januszkiewicz K."/>
            <person name="Wedrychowicz H."/>
        </authorList>
    </citation>
    <scope>NUCLEOTIDE SEQUENCE [LARGE SCALE GENOMIC DNA]</scope>
    <source>
        <strain evidence="13 14">CGMCC 4.5723</strain>
    </source>
</reference>
<evidence type="ECO:0000256" key="10">
    <source>
        <dbReference type="ARBA" id="ARBA00048997"/>
    </source>
</evidence>
<protein>
    <recommendedName>
        <fullName evidence="8">Glucosyl-3-phosphoglycerate synthase</fullName>
        <ecNumber evidence="7">2.4.1.266</ecNumber>
    </recommendedName>
</protein>
<evidence type="ECO:0000256" key="1">
    <source>
        <dbReference type="ARBA" id="ARBA00001936"/>
    </source>
</evidence>
<dbReference type="AlphaFoldDB" id="A0A1M6HJX4"/>
<evidence type="ECO:0000256" key="4">
    <source>
        <dbReference type="ARBA" id="ARBA00022676"/>
    </source>
</evidence>
<proteinExistence type="inferred from homology"/>
<dbReference type="STRING" id="758803.SAMN05421803_104205"/>
<evidence type="ECO:0000256" key="8">
    <source>
        <dbReference type="ARBA" id="ARBA00040894"/>
    </source>
</evidence>